<protein>
    <recommendedName>
        <fullName evidence="1">Transposase IS4-like domain-containing protein</fullName>
    </recommendedName>
</protein>
<comment type="caution">
    <text evidence="3">The sequence shown here is derived from an EMBL/GenBank/DDBJ whole genome shotgun (WGS) entry which is preliminary data.</text>
</comment>
<evidence type="ECO:0000313" key="4">
    <source>
        <dbReference type="Proteomes" id="UP000094893"/>
    </source>
</evidence>
<sequence length="109" mass="12497">MSENAHTPDLTIAQFSHDIDDAARTRAERMDGKLLLVTNVQDLKPEEVVSRYKSLADIERGFKVLKSELEIDPVYHRLPARIRAHTAIRFAALILHRIMRSRLRASHAD</sequence>
<proteinExistence type="predicted"/>
<evidence type="ECO:0000313" key="3">
    <source>
        <dbReference type="EMBL" id="OCX75510.1"/>
    </source>
</evidence>
<dbReference type="InterPro" id="IPR012337">
    <property type="entry name" value="RNaseH-like_sf"/>
</dbReference>
<dbReference type="GO" id="GO:0004803">
    <property type="term" value="F:transposase activity"/>
    <property type="evidence" value="ECO:0007669"/>
    <property type="project" value="InterPro"/>
</dbReference>
<keyword evidence="5" id="KW-1185">Reference proteome</keyword>
<dbReference type="PANTHER" id="PTHR34614">
    <property type="match status" value="1"/>
</dbReference>
<dbReference type="Proteomes" id="UP000094893">
    <property type="component" value="Unassembled WGS sequence"/>
</dbReference>
<dbReference type="AlphaFoldDB" id="A0A1C2J0S7"/>
<dbReference type="InterPro" id="IPR047654">
    <property type="entry name" value="IS1634_transpos"/>
</dbReference>
<dbReference type="EMBL" id="LWSA01000039">
    <property type="protein sequence ID" value="OCX75510.1"/>
    <property type="molecule type" value="Genomic_DNA"/>
</dbReference>
<dbReference type="GO" id="GO:0003677">
    <property type="term" value="F:DNA binding"/>
    <property type="evidence" value="ECO:0007669"/>
    <property type="project" value="InterPro"/>
</dbReference>
<evidence type="ECO:0000313" key="5">
    <source>
        <dbReference type="Proteomes" id="UP000095008"/>
    </source>
</evidence>
<dbReference type="Proteomes" id="UP000095008">
    <property type="component" value="Unassembled WGS sequence"/>
</dbReference>
<name>A0A1C2J0S7_ACITH</name>
<organism evidence="3 4">
    <name type="scientific">Acidithiobacillus thiooxidans</name>
    <name type="common">Thiobacillus thiooxidans</name>
    <dbReference type="NCBI Taxonomy" id="930"/>
    <lineage>
        <taxon>Bacteria</taxon>
        <taxon>Pseudomonadati</taxon>
        <taxon>Pseudomonadota</taxon>
        <taxon>Acidithiobacillia</taxon>
        <taxon>Acidithiobacillales</taxon>
        <taxon>Acidithiobacillaceae</taxon>
        <taxon>Acidithiobacillus</taxon>
    </lineage>
</organism>
<gene>
    <name evidence="2" type="ORF">A6M23_08590</name>
    <name evidence="3" type="ORF">A6P07_04130</name>
</gene>
<evidence type="ECO:0000259" key="1">
    <source>
        <dbReference type="Pfam" id="PF01609"/>
    </source>
</evidence>
<dbReference type="PANTHER" id="PTHR34614:SF2">
    <property type="entry name" value="TRANSPOSASE IS4-LIKE DOMAIN-CONTAINING PROTEIN"/>
    <property type="match status" value="1"/>
</dbReference>
<dbReference type="InterPro" id="IPR002559">
    <property type="entry name" value="Transposase_11"/>
</dbReference>
<dbReference type="Pfam" id="PF01609">
    <property type="entry name" value="DDE_Tnp_1"/>
    <property type="match status" value="1"/>
</dbReference>
<reference evidence="3 4" key="1">
    <citation type="journal article" date="2016" name="Int. J. Mol. Sci.">
        <title>Comparative genomics of the extreme acidophile Acidithiobacillus thiooxidans reveals intraspecific divergence and niche adaptation.</title>
        <authorList>
            <person name="Zhang X."/>
            <person name="Feng X."/>
            <person name="Tao J."/>
            <person name="Ma L."/>
            <person name="Xiao Y."/>
            <person name="Liang Y."/>
            <person name="Liu X."/>
            <person name="Yin H."/>
        </authorList>
    </citation>
    <scope>NUCLEOTIDE SEQUENCE [LARGE SCALE GENOMIC DNA]</scope>
    <source>
        <strain evidence="3 4">A02</strain>
        <strain evidence="2">DXS-W</strain>
    </source>
</reference>
<feature type="domain" description="Transposase IS4-like" evidence="1">
    <location>
        <begin position="26"/>
        <end position="95"/>
    </location>
</feature>
<dbReference type="SUPFAM" id="SSF53098">
    <property type="entry name" value="Ribonuclease H-like"/>
    <property type="match status" value="1"/>
</dbReference>
<dbReference type="EMBL" id="LWRY01000092">
    <property type="protein sequence ID" value="OCX73001.1"/>
    <property type="molecule type" value="Genomic_DNA"/>
</dbReference>
<dbReference type="NCBIfam" id="NF033559">
    <property type="entry name" value="transpos_IS1634"/>
    <property type="match status" value="1"/>
</dbReference>
<evidence type="ECO:0000313" key="2">
    <source>
        <dbReference type="EMBL" id="OCX73001.1"/>
    </source>
</evidence>
<dbReference type="GO" id="GO:0006313">
    <property type="term" value="P:DNA transposition"/>
    <property type="evidence" value="ECO:0007669"/>
    <property type="project" value="InterPro"/>
</dbReference>
<accession>A0A1C2J0S7</accession>